<organism evidence="2">
    <name type="scientific">Streptomyces sp. R33</name>
    <dbReference type="NCBI Taxonomy" id="3238629"/>
    <lineage>
        <taxon>Bacteria</taxon>
        <taxon>Bacillati</taxon>
        <taxon>Actinomycetota</taxon>
        <taxon>Actinomycetes</taxon>
        <taxon>Kitasatosporales</taxon>
        <taxon>Streptomycetaceae</taxon>
        <taxon>Streptomyces</taxon>
    </lineage>
</organism>
<dbReference type="SUPFAM" id="SSF55729">
    <property type="entry name" value="Acyl-CoA N-acyltransferases (Nat)"/>
    <property type="match status" value="1"/>
</dbReference>
<sequence length="165" mass="17685">MTTPRLSLEPLRTEHASEAFPLFDDARLHTWTGGEPSSLEELRARYARQAAGRSPDGSQGWLNWMLRRTEDGLLVGTVQATLYRTGDGGVEASLAWVTGVEHQGKGYAREGALAMAAWLRTREVSALAASIHPDHAASAGVARALGLTASGTLVDGETRWSTSGR</sequence>
<dbReference type="EC" id="2.3.-.-" evidence="2"/>
<reference evidence="2" key="1">
    <citation type="submission" date="2024-08" db="EMBL/GenBank/DDBJ databases">
        <authorList>
            <person name="Yu S.T."/>
        </authorList>
    </citation>
    <scope>NUCLEOTIDE SEQUENCE</scope>
    <source>
        <strain evidence="2">R33</strain>
    </source>
</reference>
<dbReference type="PANTHER" id="PTHR43792:SF1">
    <property type="entry name" value="N-ACETYLTRANSFERASE DOMAIN-CONTAINING PROTEIN"/>
    <property type="match status" value="1"/>
</dbReference>
<evidence type="ECO:0000313" key="2">
    <source>
        <dbReference type="EMBL" id="XDV65015.1"/>
    </source>
</evidence>
<dbReference type="RefSeq" id="WP_369778183.1">
    <property type="nucleotide sequence ID" value="NZ_CP165727.1"/>
</dbReference>
<dbReference type="EMBL" id="CP165727">
    <property type="protein sequence ID" value="XDV65015.1"/>
    <property type="molecule type" value="Genomic_DNA"/>
</dbReference>
<proteinExistence type="predicted"/>
<protein>
    <submittedName>
        <fullName evidence="2">GNAT family N-acetyltransferase</fullName>
        <ecNumber evidence="2">2.3.-.-</ecNumber>
    </submittedName>
</protein>
<dbReference type="AlphaFoldDB" id="A0AB39Y4Q2"/>
<name>A0AB39Y4Q2_9ACTN</name>
<dbReference type="Pfam" id="PF13302">
    <property type="entry name" value="Acetyltransf_3"/>
    <property type="match status" value="1"/>
</dbReference>
<feature type="domain" description="N-acetyltransferase" evidence="1">
    <location>
        <begin position="5"/>
        <end position="147"/>
    </location>
</feature>
<dbReference type="GO" id="GO:0016747">
    <property type="term" value="F:acyltransferase activity, transferring groups other than amino-acyl groups"/>
    <property type="evidence" value="ECO:0007669"/>
    <property type="project" value="InterPro"/>
</dbReference>
<accession>A0AB39Y4Q2</accession>
<keyword evidence="2" id="KW-0808">Transferase</keyword>
<dbReference type="InterPro" id="IPR016181">
    <property type="entry name" value="Acyl_CoA_acyltransferase"/>
</dbReference>
<gene>
    <name evidence="2" type="ORF">AB5J51_19715</name>
</gene>
<dbReference type="PANTHER" id="PTHR43792">
    <property type="entry name" value="GNAT FAMILY, PUTATIVE (AFU_ORTHOLOGUE AFUA_3G00765)-RELATED-RELATED"/>
    <property type="match status" value="1"/>
</dbReference>
<dbReference type="Gene3D" id="3.40.630.30">
    <property type="match status" value="1"/>
</dbReference>
<evidence type="ECO:0000259" key="1">
    <source>
        <dbReference type="Pfam" id="PF13302"/>
    </source>
</evidence>
<keyword evidence="2" id="KW-0012">Acyltransferase</keyword>
<dbReference type="InterPro" id="IPR051531">
    <property type="entry name" value="N-acetyltransferase"/>
</dbReference>
<dbReference type="InterPro" id="IPR000182">
    <property type="entry name" value="GNAT_dom"/>
</dbReference>